<evidence type="ECO:0000313" key="1">
    <source>
        <dbReference type="EMBL" id="UZK58343.1"/>
    </source>
</evidence>
<dbReference type="SUPFAM" id="SSF81901">
    <property type="entry name" value="HCP-like"/>
    <property type="match status" value="2"/>
</dbReference>
<dbReference type="RefSeq" id="WP_265546994.1">
    <property type="nucleotide sequence ID" value="NZ_CP098740.1"/>
</dbReference>
<dbReference type="EMBL" id="CP098740">
    <property type="protein sequence ID" value="UZK58343.1"/>
    <property type="molecule type" value="Genomic_DNA"/>
</dbReference>
<name>A0ABY6Q2D3_9ACTN</name>
<keyword evidence="2" id="KW-1185">Reference proteome</keyword>
<reference evidence="1" key="1">
    <citation type="journal article" date="2022" name="Front. Microbiol.">
        <title>Mirubactin C rescues the lethal effect of cell wall biosynthesis mutations in Bacillus subtilis.</title>
        <authorList>
            <person name="Kepplinger B."/>
            <person name="Wen X."/>
            <person name="Tyler A.R."/>
            <person name="Kim B.Y."/>
            <person name="Brown J."/>
            <person name="Banks P."/>
            <person name="Dashti Y."/>
            <person name="Mackenzie E.S."/>
            <person name="Wills C."/>
            <person name="Kawai Y."/>
            <person name="Waldron K.J."/>
            <person name="Allenby N.E.E."/>
            <person name="Wu L.J."/>
            <person name="Hall M.J."/>
            <person name="Errington J."/>
        </authorList>
    </citation>
    <scope>NUCLEOTIDE SEQUENCE</scope>
    <source>
        <strain evidence="1">MDA8-470</strain>
    </source>
</reference>
<gene>
    <name evidence="1" type="ORF">NEH16_33490</name>
</gene>
<proteinExistence type="predicted"/>
<dbReference type="Proteomes" id="UP001164963">
    <property type="component" value="Chromosome"/>
</dbReference>
<dbReference type="InterPro" id="IPR011990">
    <property type="entry name" value="TPR-like_helical_dom_sf"/>
</dbReference>
<dbReference type="Gene3D" id="1.25.40.10">
    <property type="entry name" value="Tetratricopeptide repeat domain"/>
    <property type="match status" value="2"/>
</dbReference>
<protein>
    <recommendedName>
        <fullName evidence="3">Sel1 repeat family protein</fullName>
    </recommendedName>
</protein>
<accession>A0ABY6Q2D3</accession>
<evidence type="ECO:0000313" key="2">
    <source>
        <dbReference type="Proteomes" id="UP001164963"/>
    </source>
</evidence>
<evidence type="ECO:0008006" key="3">
    <source>
        <dbReference type="Google" id="ProtNLM"/>
    </source>
</evidence>
<sequence length="827" mass="90505">MVWALVRLWCDWAGEAQPDERHWRNLVERAQPVRALPSGQRPVGRPIAEYVDQLVLDDLEVHPCIEVGEGTQPSPLSAYVKREHDARLCAVVDAARTGESGIVLLVGGSSTGKSRSCWEAVKTLPDGWRLWHPIEPEPPTALTGHLEQVAPKTVVWLNEAQHYLLNQDHSAQVASGLRELLNDAGRAPVLVLGTMWREQWDALTAIPASGIGPDPYAQARQLVKNKSIAVPDVFTADELKAAQAPALGDPRLSEALQRAEQGQITQYLASAPALIERYSTAPPGAKALIEAAMDALRIGHGRALPLALLEAAAEGYLTDIQCDLRENDWLKQALAYTTRPLRGARGPLTLIRPRRAQPAPAMPSYRLADYLEQHGRSQRRFTRSPAPLWEALLGHVAPTSLGVLGSAAEDRGLLYVASRFYIAAADKGDATGMRNLAGLLEQAGRSKEAIYWWQRATDGDHTGAIAEHVASMLEKEKLTAEALNWWQRAADAGSSFALDRSGQLLEELGHIEGAIRWWQHAADITIGDDAMSSAYVGQGARLLAKTGRVEEAMDQWIRAFQTNHFMGMLTGVPDELVATGRDEEALNWLRPRSEAGDANALEALRQLQDASDRASRNVLHESVEEDQTKDTIRPGQATDMADELSAARQAAERLLEEGSVTEEAIGKLHRAGIAGNSRALELGSAVLWVSGKTDEAIRWWQHAAEQRDTPGTSYTSSAHYAARYAAKLMDEAGRTEEAIRWLQNRAETGDANAAKEATRMLVQAGHATRALYWLEGCAAAGQRYALAMSVQLLADVGHVDESRQLKLYGWEPDGSIAKPWEARSKID</sequence>
<organism evidence="1 2">
    <name type="scientific">Streptomyces drozdowiczii</name>
    <dbReference type="NCBI Taxonomy" id="202862"/>
    <lineage>
        <taxon>Bacteria</taxon>
        <taxon>Bacillati</taxon>
        <taxon>Actinomycetota</taxon>
        <taxon>Actinomycetes</taxon>
        <taxon>Kitasatosporales</taxon>
        <taxon>Streptomycetaceae</taxon>
        <taxon>Streptomyces</taxon>
    </lineage>
</organism>